<sequence length="243" mass="27139">MTDALTARQAQILKVLIDEYIDSADPVGSEILEKKYSLGVSSATVRNEMATLTKIGYLKQPHTSSGRVPTPKAMKFYIDQLMEEKQMSLTDEVKAKEEVWDVKDDLDKLMEEATQALAERTKTLSISALDDGRTWHAGLANVFINPEFADLTMCANLFTFIEETRRMNDLFFKRIMGESPVEVLFGEELGWPELEPMGIITTHFSAKGHRGAMGVVGPARLSYATIIPVLRYFGNLVQEVAGK</sequence>
<evidence type="ECO:0000313" key="9">
    <source>
        <dbReference type="Proteomes" id="UP000176939"/>
    </source>
</evidence>
<reference evidence="8 9" key="1">
    <citation type="journal article" date="2016" name="Nat. Commun.">
        <title>Thousands of microbial genomes shed light on interconnected biogeochemical processes in an aquifer system.</title>
        <authorList>
            <person name="Anantharaman K."/>
            <person name="Brown C.T."/>
            <person name="Hug L.A."/>
            <person name="Sharon I."/>
            <person name="Castelle C.J."/>
            <person name="Probst A.J."/>
            <person name="Thomas B.C."/>
            <person name="Singh A."/>
            <person name="Wilkins M.J."/>
            <person name="Karaoz U."/>
            <person name="Brodie E.L."/>
            <person name="Williams K.H."/>
            <person name="Hubbard S.S."/>
            <person name="Banfield J.F."/>
        </authorList>
    </citation>
    <scope>NUCLEOTIDE SEQUENCE [LARGE SCALE GENOMIC DNA]</scope>
</reference>
<dbReference type="GO" id="GO:0003677">
    <property type="term" value="F:DNA binding"/>
    <property type="evidence" value="ECO:0007669"/>
    <property type="project" value="InterPro"/>
</dbReference>
<dbReference type="InterPro" id="IPR029016">
    <property type="entry name" value="GAF-like_dom_sf"/>
</dbReference>
<dbReference type="InterPro" id="IPR036390">
    <property type="entry name" value="WH_DNA-bd_sf"/>
</dbReference>
<evidence type="ECO:0000256" key="1">
    <source>
        <dbReference type="ARBA" id="ARBA00022491"/>
    </source>
</evidence>
<comment type="function">
    <text evidence="5">Negative regulator of class I heat shock genes (grpE-dnaK-dnaJ and groELS operons). Prevents heat-shock induction of these operons.</text>
</comment>
<dbReference type="Pfam" id="PF01628">
    <property type="entry name" value="HrcA"/>
    <property type="match status" value="1"/>
</dbReference>
<keyword evidence="4 5" id="KW-0804">Transcription</keyword>
<dbReference type="SUPFAM" id="SSF46785">
    <property type="entry name" value="Winged helix' DNA-binding domain"/>
    <property type="match status" value="1"/>
</dbReference>
<comment type="caution">
    <text evidence="8">The sequence shown here is derived from an EMBL/GenBank/DDBJ whole genome shotgun (WGS) entry which is preliminary data.</text>
</comment>
<protein>
    <recommendedName>
        <fullName evidence="5">Heat-inducible transcription repressor HrcA</fullName>
    </recommendedName>
</protein>
<proteinExistence type="inferred from homology"/>
<evidence type="ECO:0000256" key="3">
    <source>
        <dbReference type="ARBA" id="ARBA00023016"/>
    </source>
</evidence>
<dbReference type="Proteomes" id="UP000176939">
    <property type="component" value="Unassembled WGS sequence"/>
</dbReference>
<evidence type="ECO:0000313" key="8">
    <source>
        <dbReference type="EMBL" id="OGM09846.1"/>
    </source>
</evidence>
<accession>A0A1F7X446</accession>
<organism evidence="8 9">
    <name type="scientific">Candidatus Woesebacteria bacterium RBG_13_36_22</name>
    <dbReference type="NCBI Taxonomy" id="1802478"/>
    <lineage>
        <taxon>Bacteria</taxon>
        <taxon>Candidatus Woeseibacteriota</taxon>
    </lineage>
</organism>
<dbReference type="InterPro" id="IPR036388">
    <property type="entry name" value="WH-like_DNA-bd_sf"/>
</dbReference>
<dbReference type="PANTHER" id="PTHR34824">
    <property type="entry name" value="HEAT-INDUCIBLE TRANSCRIPTION REPRESSOR HRCA"/>
    <property type="match status" value="1"/>
</dbReference>
<dbReference type="InterPro" id="IPR002571">
    <property type="entry name" value="HrcA"/>
</dbReference>
<dbReference type="InterPro" id="IPR021153">
    <property type="entry name" value="HrcA_C"/>
</dbReference>
<feature type="domain" description="Heat-inducible transcription repressor HrcA C-terminal" evidence="6">
    <location>
        <begin position="95"/>
        <end position="227"/>
    </location>
</feature>
<dbReference type="PANTHER" id="PTHR34824:SF1">
    <property type="entry name" value="HEAT-INDUCIBLE TRANSCRIPTION REPRESSOR HRCA"/>
    <property type="match status" value="1"/>
</dbReference>
<evidence type="ECO:0000256" key="2">
    <source>
        <dbReference type="ARBA" id="ARBA00023015"/>
    </source>
</evidence>
<dbReference type="Gene3D" id="1.10.10.10">
    <property type="entry name" value="Winged helix-like DNA-binding domain superfamily/Winged helix DNA-binding domain"/>
    <property type="match status" value="1"/>
</dbReference>
<dbReference type="Pfam" id="PF03444">
    <property type="entry name" value="WHD_HrcA"/>
    <property type="match status" value="1"/>
</dbReference>
<dbReference type="SUPFAM" id="SSF55781">
    <property type="entry name" value="GAF domain-like"/>
    <property type="match status" value="1"/>
</dbReference>
<dbReference type="HAMAP" id="MF_00081">
    <property type="entry name" value="HrcA"/>
    <property type="match status" value="1"/>
</dbReference>
<dbReference type="AlphaFoldDB" id="A0A1F7X446"/>
<dbReference type="InterPro" id="IPR005104">
    <property type="entry name" value="WHTH_HrcA_DNA-bd"/>
</dbReference>
<keyword evidence="3 5" id="KW-0346">Stress response</keyword>
<evidence type="ECO:0000259" key="7">
    <source>
        <dbReference type="Pfam" id="PF03444"/>
    </source>
</evidence>
<keyword evidence="1 5" id="KW-0678">Repressor</keyword>
<name>A0A1F7X446_9BACT</name>
<dbReference type="Gene3D" id="3.30.450.40">
    <property type="match status" value="1"/>
</dbReference>
<feature type="domain" description="Winged helix-turn-helix transcription repressor HrcA DNA-binding" evidence="7">
    <location>
        <begin position="5"/>
        <end position="75"/>
    </location>
</feature>
<dbReference type="EMBL" id="MGFQ01000019">
    <property type="protein sequence ID" value="OGM09846.1"/>
    <property type="molecule type" value="Genomic_DNA"/>
</dbReference>
<evidence type="ECO:0000259" key="6">
    <source>
        <dbReference type="Pfam" id="PF01628"/>
    </source>
</evidence>
<dbReference type="GO" id="GO:0045892">
    <property type="term" value="P:negative regulation of DNA-templated transcription"/>
    <property type="evidence" value="ECO:0007669"/>
    <property type="project" value="UniProtKB-UniRule"/>
</dbReference>
<evidence type="ECO:0000256" key="4">
    <source>
        <dbReference type="ARBA" id="ARBA00023163"/>
    </source>
</evidence>
<comment type="similarity">
    <text evidence="5">Belongs to the HrcA family.</text>
</comment>
<keyword evidence="2 5" id="KW-0805">Transcription regulation</keyword>
<evidence type="ECO:0000256" key="5">
    <source>
        <dbReference type="HAMAP-Rule" id="MF_00081"/>
    </source>
</evidence>
<gene>
    <name evidence="5" type="primary">hrcA</name>
    <name evidence="8" type="ORF">A2Z67_03545</name>
</gene>